<dbReference type="PANTHER" id="PTHR43877">
    <property type="entry name" value="AMINOALKYLPHOSPHONATE N-ACETYLTRANSFERASE-RELATED-RELATED"/>
    <property type="match status" value="1"/>
</dbReference>
<dbReference type="PANTHER" id="PTHR43877:SF1">
    <property type="entry name" value="ACETYLTRANSFERASE"/>
    <property type="match status" value="1"/>
</dbReference>
<dbReference type="EMBL" id="PDJH01000001">
    <property type="protein sequence ID" value="PFG37785.1"/>
    <property type="molecule type" value="Genomic_DNA"/>
</dbReference>
<dbReference type="InterPro" id="IPR000182">
    <property type="entry name" value="GNAT_dom"/>
</dbReference>
<dbReference type="Proteomes" id="UP000221394">
    <property type="component" value="Unassembled WGS sequence"/>
</dbReference>
<evidence type="ECO:0000313" key="5">
    <source>
        <dbReference type="Proteomes" id="UP000221394"/>
    </source>
</evidence>
<reference evidence="4 5" key="1">
    <citation type="submission" date="2017-10" db="EMBL/GenBank/DDBJ databases">
        <title>Sequencing the genomes of 1000 actinobacteria strains.</title>
        <authorList>
            <person name="Klenk H.-P."/>
        </authorList>
    </citation>
    <scope>NUCLEOTIDE SEQUENCE [LARGE SCALE GENOMIC DNA]</scope>
    <source>
        <strain evidence="4 5">DSM 21574</strain>
    </source>
</reference>
<evidence type="ECO:0000256" key="1">
    <source>
        <dbReference type="ARBA" id="ARBA00022679"/>
    </source>
</evidence>
<sequence length="173" mass="19290">MTDSDDLIIRPATLDDARQIAQVNVASWREAYTGIVPAEYLASLDPADRYERSAALLSDPSIRTWIATSDGTDVLGFAMIGPARDEDAERGDIELYSIYLDPDAWGQGIARALLRTALAAAPEDVRFSLWVLEDNARARHFYRRNGLVPDGVERREMFGDVALTEVRYVRPTS</sequence>
<comment type="caution">
    <text evidence="4">The sequence shown here is derived from an EMBL/GenBank/DDBJ whole genome shotgun (WGS) entry which is preliminary data.</text>
</comment>
<dbReference type="Gene3D" id="3.40.630.30">
    <property type="match status" value="1"/>
</dbReference>
<proteinExistence type="predicted"/>
<accession>A0A2A9EHP7</accession>
<dbReference type="AlphaFoldDB" id="A0A2A9EHP7"/>
<keyword evidence="4" id="KW-0689">Ribosomal protein</keyword>
<organism evidence="4 5">
    <name type="scientific">Flavimobilis soli</name>
    <dbReference type="NCBI Taxonomy" id="442709"/>
    <lineage>
        <taxon>Bacteria</taxon>
        <taxon>Bacillati</taxon>
        <taxon>Actinomycetota</taxon>
        <taxon>Actinomycetes</taxon>
        <taxon>Micrococcales</taxon>
        <taxon>Jonesiaceae</taxon>
        <taxon>Flavimobilis</taxon>
    </lineage>
</organism>
<keyword evidence="1" id="KW-0808">Transferase</keyword>
<dbReference type="GO" id="GO:0016747">
    <property type="term" value="F:acyltransferase activity, transferring groups other than amino-acyl groups"/>
    <property type="evidence" value="ECO:0007669"/>
    <property type="project" value="InterPro"/>
</dbReference>
<feature type="domain" description="N-acetyltransferase" evidence="3">
    <location>
        <begin position="7"/>
        <end position="170"/>
    </location>
</feature>
<dbReference type="OrthoDB" id="5243635at2"/>
<keyword evidence="5" id="KW-1185">Reference proteome</keyword>
<keyword evidence="4" id="KW-0687">Ribonucleoprotein</keyword>
<dbReference type="InterPro" id="IPR016181">
    <property type="entry name" value="Acyl_CoA_acyltransferase"/>
</dbReference>
<dbReference type="GO" id="GO:0005840">
    <property type="term" value="C:ribosome"/>
    <property type="evidence" value="ECO:0007669"/>
    <property type="project" value="UniProtKB-KW"/>
</dbReference>
<evidence type="ECO:0000259" key="3">
    <source>
        <dbReference type="PROSITE" id="PS51186"/>
    </source>
</evidence>
<dbReference type="Pfam" id="PF00583">
    <property type="entry name" value="Acetyltransf_1"/>
    <property type="match status" value="1"/>
</dbReference>
<evidence type="ECO:0000313" key="4">
    <source>
        <dbReference type="EMBL" id="PFG37785.1"/>
    </source>
</evidence>
<gene>
    <name evidence="4" type="ORF">ATL41_2561</name>
</gene>
<dbReference type="SUPFAM" id="SSF55729">
    <property type="entry name" value="Acyl-CoA N-acyltransferases (Nat)"/>
    <property type="match status" value="1"/>
</dbReference>
<protein>
    <submittedName>
        <fullName evidence="4">Ribosomal protein S18 acetylase RimI-like enzyme</fullName>
    </submittedName>
</protein>
<dbReference type="PROSITE" id="PS51186">
    <property type="entry name" value="GNAT"/>
    <property type="match status" value="1"/>
</dbReference>
<name>A0A2A9EHP7_9MICO</name>
<dbReference type="InterPro" id="IPR050832">
    <property type="entry name" value="Bact_Acetyltransf"/>
</dbReference>
<evidence type="ECO:0000256" key="2">
    <source>
        <dbReference type="ARBA" id="ARBA00023315"/>
    </source>
</evidence>
<dbReference type="RefSeq" id="WP_098458785.1">
    <property type="nucleotide sequence ID" value="NZ_PDJH01000001.1"/>
</dbReference>
<keyword evidence="2" id="KW-0012">Acyltransferase</keyword>